<evidence type="ECO:0008006" key="3">
    <source>
        <dbReference type="Google" id="ProtNLM"/>
    </source>
</evidence>
<protein>
    <recommendedName>
        <fullName evidence="3">Polysaccharide deacetylase</fullName>
    </recommendedName>
</protein>
<dbReference type="EMBL" id="JAXCLX010000001">
    <property type="protein sequence ID" value="MDY0871757.1"/>
    <property type="molecule type" value="Genomic_DNA"/>
</dbReference>
<dbReference type="RefSeq" id="WP_320500182.1">
    <property type="nucleotide sequence ID" value="NZ_JAXCLX010000001.1"/>
</dbReference>
<dbReference type="SUPFAM" id="SSF88713">
    <property type="entry name" value="Glycoside hydrolase/deacetylase"/>
    <property type="match status" value="1"/>
</dbReference>
<reference evidence="1 2" key="1">
    <citation type="journal article" date="2013" name="Antonie Van Leeuwenhoek">
        <title>Dongia rigui sp. nov., isolated from freshwater of a large wetland in Korea.</title>
        <authorList>
            <person name="Baik K.S."/>
            <person name="Hwang Y.M."/>
            <person name="Choi J.S."/>
            <person name="Kwon J."/>
            <person name="Seong C.N."/>
        </authorList>
    </citation>
    <scope>NUCLEOTIDE SEQUENCE [LARGE SCALE GENOMIC DNA]</scope>
    <source>
        <strain evidence="1 2">04SU4-P</strain>
    </source>
</reference>
<sequence>MADKPVADWDALAREWDLWRADDRQPTLWWRDDDAVDVTPALDELRRVARVPLALAVIPMALERPLQERLGPYLRNWGQVRVLQHGVGHLNHAPAGAKKSEFPATRALGEIELALTVAATFLRDTLGPDVLPVLTPPWNRIGAPALELLLRLGFHGVSRFDAFPYVAKTPELPRLPPFREINTQIDVIDWRGTRGFVGAEPALGWLVAHLSARRQGVVDPGLPTGILTHHLVHDTATWRFLENLQDWLARRGELGVFQDPRALWPLP</sequence>
<dbReference type="InterPro" id="IPR011330">
    <property type="entry name" value="Glyco_hydro/deAcase_b/a-brl"/>
</dbReference>
<evidence type="ECO:0000313" key="2">
    <source>
        <dbReference type="Proteomes" id="UP001271769"/>
    </source>
</evidence>
<organism evidence="1 2">
    <name type="scientific">Dongia rigui</name>
    <dbReference type="NCBI Taxonomy" id="940149"/>
    <lineage>
        <taxon>Bacteria</taxon>
        <taxon>Pseudomonadati</taxon>
        <taxon>Pseudomonadota</taxon>
        <taxon>Alphaproteobacteria</taxon>
        <taxon>Rhodospirillales</taxon>
        <taxon>Dongiaceae</taxon>
        <taxon>Dongia</taxon>
    </lineage>
</organism>
<accession>A0ABU5DWR4</accession>
<evidence type="ECO:0000313" key="1">
    <source>
        <dbReference type="EMBL" id="MDY0871757.1"/>
    </source>
</evidence>
<gene>
    <name evidence="1" type="ORF">SMD31_07480</name>
</gene>
<comment type="caution">
    <text evidence="1">The sequence shown here is derived from an EMBL/GenBank/DDBJ whole genome shotgun (WGS) entry which is preliminary data.</text>
</comment>
<proteinExistence type="predicted"/>
<name>A0ABU5DWR4_9PROT</name>
<keyword evidence="2" id="KW-1185">Reference proteome</keyword>
<dbReference type="Proteomes" id="UP001271769">
    <property type="component" value="Unassembled WGS sequence"/>
</dbReference>